<sequence length="117" mass="13368">MTSLDDSDLPPETVEENSRTWKRTKLDAHSFQWVRPMDPDEYEWDADEVSLVGVEEPSRVVSLQFIDGQWYIEGAETAGPDYHRPGFTEVIGGEYSVSTDDPQKATDKVRKFINQLS</sequence>
<organism evidence="2 3">
    <name type="scientific">Haloferax volcanii</name>
    <name type="common">Halobacterium volcanii</name>
    <dbReference type="NCBI Taxonomy" id="2246"/>
    <lineage>
        <taxon>Archaea</taxon>
        <taxon>Methanobacteriati</taxon>
        <taxon>Methanobacteriota</taxon>
        <taxon>Stenosarchaea group</taxon>
        <taxon>Halobacteria</taxon>
        <taxon>Halobacteriales</taxon>
        <taxon>Haloferacaceae</taxon>
        <taxon>Haloferax</taxon>
    </lineage>
</organism>
<protein>
    <submittedName>
        <fullName evidence="2">Uncharacterized protein</fullName>
    </submittedName>
</protein>
<gene>
    <name evidence="2" type="ORF">G3A49_07955</name>
</gene>
<proteinExistence type="predicted"/>
<dbReference type="AlphaFoldDB" id="A0A6C0URE5"/>
<dbReference type="Proteomes" id="UP000465667">
    <property type="component" value="Chromosome"/>
</dbReference>
<dbReference type="KEGG" id="hale:G3A49_07955"/>
<feature type="compositionally biased region" description="Acidic residues" evidence="1">
    <location>
        <begin position="1"/>
        <end position="15"/>
    </location>
</feature>
<evidence type="ECO:0000313" key="3">
    <source>
        <dbReference type="Proteomes" id="UP000465667"/>
    </source>
</evidence>
<dbReference type="EMBL" id="CP048738">
    <property type="protein sequence ID" value="QIB78072.1"/>
    <property type="molecule type" value="Genomic_DNA"/>
</dbReference>
<feature type="region of interest" description="Disordered" evidence="1">
    <location>
        <begin position="1"/>
        <end position="20"/>
    </location>
</feature>
<name>A0A6C0URE5_HALVO</name>
<evidence type="ECO:0000256" key="1">
    <source>
        <dbReference type="SAM" id="MobiDB-lite"/>
    </source>
</evidence>
<accession>A0A6C0URE5</accession>
<evidence type="ECO:0000313" key="2">
    <source>
        <dbReference type="EMBL" id="QIB78072.1"/>
    </source>
</evidence>
<reference evidence="2 3" key="1">
    <citation type="submission" date="2020-02" db="EMBL/GenBank/DDBJ databases">
        <title>Whole genome sequence of Haloferax alexandrinus pws1.</title>
        <authorList>
            <person name="Verma D.K."/>
            <person name="Gopal K."/>
            <person name="Prasad E.S."/>
        </authorList>
    </citation>
    <scope>NUCLEOTIDE SEQUENCE [LARGE SCALE GENOMIC DNA]</scope>
    <source>
        <strain evidence="3">wsp1</strain>
    </source>
</reference>